<comment type="caution">
    <text evidence="4">The sequence shown here is derived from an EMBL/GenBank/DDBJ whole genome shotgun (WGS) entry which is preliminary data.</text>
</comment>
<organism evidence="4 5">
    <name type="scientific">Cinnamomum micranthum f. kanehirae</name>
    <dbReference type="NCBI Taxonomy" id="337451"/>
    <lineage>
        <taxon>Eukaryota</taxon>
        <taxon>Viridiplantae</taxon>
        <taxon>Streptophyta</taxon>
        <taxon>Embryophyta</taxon>
        <taxon>Tracheophyta</taxon>
        <taxon>Spermatophyta</taxon>
        <taxon>Magnoliopsida</taxon>
        <taxon>Magnoliidae</taxon>
        <taxon>Laurales</taxon>
        <taxon>Lauraceae</taxon>
        <taxon>Cinnamomum</taxon>
    </lineage>
</organism>
<dbReference type="GO" id="GO:0005388">
    <property type="term" value="F:P-type calcium transporter activity"/>
    <property type="evidence" value="ECO:0007669"/>
    <property type="project" value="TreeGrafter"/>
</dbReference>
<sequence>MEALQRCGVVKNRKRRFRFTANLTNRSKADAMRKMNQEKLRVSPGLQFIQGHDGKKLTVHGGVEGVANTVATSTTNGISKTDDELKHRQEIYGINRFTKAQQAWKAWKPYFPLPLPLCLSISSSLSLSLSIPLIVPLPFAPSISLLSLDLSRLISRLFSTAQQDTSSSSSSPASLQCYPSSTQEPFVPLQHPHHLSTAKLNHMRPSLTIAPTTTEEKLRVSPGLQFIQEHTVTDEVEAAGFQICADELGSIVEGHDVKKLTVHGGVEGVANTVATSTTNGISKTDDELKRRQEIYGINRFTKAQQAWKAWKPYFPLPLPLCLSISSSLSLSIPLIVPLPFAPSISLLSLDLSRLISRLFSTAQQDTSSSSSASPASSSPASLQCYPSLSQEPFVPLQHPHHLSAAKPNHMQPSLMIAPTATEGAWDGPCQPPSFKDY</sequence>
<name>A0A443NHI4_9MAGN</name>
<dbReference type="AlphaFoldDB" id="A0A443NHI4"/>
<evidence type="ECO:0000259" key="2">
    <source>
        <dbReference type="Pfam" id="PF00690"/>
    </source>
</evidence>
<dbReference type="Gene3D" id="1.20.5.170">
    <property type="match status" value="1"/>
</dbReference>
<dbReference type="Pfam" id="PF00690">
    <property type="entry name" value="Cation_ATPase_N"/>
    <property type="match status" value="2"/>
</dbReference>
<feature type="domain" description="Calcium-transporting P-type ATPase N-terminal autoinhibitory" evidence="3">
    <location>
        <begin position="7"/>
        <end position="27"/>
    </location>
</feature>
<evidence type="ECO:0000256" key="1">
    <source>
        <dbReference type="ARBA" id="ARBA00022842"/>
    </source>
</evidence>
<dbReference type="GO" id="GO:0005516">
    <property type="term" value="F:calmodulin binding"/>
    <property type="evidence" value="ECO:0007669"/>
    <property type="project" value="InterPro"/>
</dbReference>
<evidence type="ECO:0000313" key="4">
    <source>
        <dbReference type="EMBL" id="RWR77975.1"/>
    </source>
</evidence>
<reference evidence="4 5" key="1">
    <citation type="journal article" date="2019" name="Nat. Plants">
        <title>Stout camphor tree genome fills gaps in understanding of flowering plant genome evolution.</title>
        <authorList>
            <person name="Chaw S.M."/>
            <person name="Liu Y.C."/>
            <person name="Wu Y.W."/>
            <person name="Wang H.Y."/>
            <person name="Lin C.I."/>
            <person name="Wu C.S."/>
            <person name="Ke H.M."/>
            <person name="Chang L.Y."/>
            <person name="Hsu C.Y."/>
            <person name="Yang H.T."/>
            <person name="Sudianto E."/>
            <person name="Hsu M.H."/>
            <person name="Wu K.P."/>
            <person name="Wang L.N."/>
            <person name="Leebens-Mack J.H."/>
            <person name="Tsai I.J."/>
        </authorList>
    </citation>
    <scope>NUCLEOTIDE SEQUENCE [LARGE SCALE GENOMIC DNA]</scope>
    <source>
        <strain evidence="5">cv. Chaw 1501</strain>
        <tissue evidence="4">Young leaves</tissue>
    </source>
</reference>
<keyword evidence="1" id="KW-0460">Magnesium</keyword>
<evidence type="ECO:0000259" key="3">
    <source>
        <dbReference type="Pfam" id="PF12515"/>
    </source>
</evidence>
<accession>A0A443NHI4</accession>
<dbReference type="OrthoDB" id="116380at2759"/>
<protein>
    <submittedName>
        <fullName evidence="4">Calcium-transporting ATPase 1, plasma membrane-type-like protein</fullName>
    </submittedName>
</protein>
<keyword evidence="5" id="KW-1185">Reference proteome</keyword>
<dbReference type="EMBL" id="QPKB01000002">
    <property type="protein sequence ID" value="RWR77975.1"/>
    <property type="molecule type" value="Genomic_DNA"/>
</dbReference>
<dbReference type="PANTHER" id="PTHR24093">
    <property type="entry name" value="CATION TRANSPORTING ATPASE"/>
    <property type="match status" value="1"/>
</dbReference>
<gene>
    <name evidence="4" type="ORF">CKAN_00648000</name>
</gene>
<dbReference type="PANTHER" id="PTHR24093:SF474">
    <property type="entry name" value="CALCIUM-TRANSPORTING ATPASE 2, PLASMA MEMBRANE-TYPE"/>
    <property type="match status" value="1"/>
</dbReference>
<feature type="domain" description="Cation-transporting P-type ATPase N-terminal" evidence="2">
    <location>
        <begin position="263"/>
        <end position="314"/>
    </location>
</feature>
<dbReference type="InterPro" id="IPR004014">
    <property type="entry name" value="ATPase_P-typ_cation-transptr_N"/>
</dbReference>
<evidence type="ECO:0000313" key="5">
    <source>
        <dbReference type="Proteomes" id="UP000283530"/>
    </source>
</evidence>
<dbReference type="InterPro" id="IPR024750">
    <property type="entry name" value="Ca_ATPase_N_dom"/>
</dbReference>
<proteinExistence type="predicted"/>
<dbReference type="Pfam" id="PF12515">
    <property type="entry name" value="CaATP_NAI"/>
    <property type="match status" value="1"/>
</dbReference>
<dbReference type="STRING" id="337451.A0A443NHI4"/>
<dbReference type="Proteomes" id="UP000283530">
    <property type="component" value="Unassembled WGS sequence"/>
</dbReference>
<feature type="domain" description="Cation-transporting P-type ATPase N-terminal" evidence="2">
    <location>
        <begin position="60"/>
        <end position="111"/>
    </location>
</feature>
<dbReference type="GO" id="GO:0005886">
    <property type="term" value="C:plasma membrane"/>
    <property type="evidence" value="ECO:0007669"/>
    <property type="project" value="TreeGrafter"/>
</dbReference>